<dbReference type="InterPro" id="IPR016181">
    <property type="entry name" value="Acyl_CoA_acyltransferase"/>
</dbReference>
<accession>A0A7K3ME20</accession>
<reference evidence="1 2" key="1">
    <citation type="submission" date="2019-11" db="EMBL/GenBank/DDBJ databases">
        <authorList>
            <person name="Li X.-J."/>
            <person name="Feng X.-M."/>
        </authorList>
    </citation>
    <scope>NUCLEOTIDE SEQUENCE [LARGE SCALE GENOMIC DNA]</scope>
    <source>
        <strain evidence="1 2">XMNu-373</strain>
    </source>
</reference>
<proteinExistence type="predicted"/>
<dbReference type="GO" id="GO:0016740">
    <property type="term" value="F:transferase activity"/>
    <property type="evidence" value="ECO:0007669"/>
    <property type="project" value="UniProtKB-KW"/>
</dbReference>
<protein>
    <submittedName>
        <fullName evidence="1">N-acetyltransferase</fullName>
    </submittedName>
</protein>
<dbReference type="Proteomes" id="UP000460435">
    <property type="component" value="Unassembled WGS sequence"/>
</dbReference>
<dbReference type="SUPFAM" id="SSF55729">
    <property type="entry name" value="Acyl-CoA N-acyltransferases (Nat)"/>
    <property type="match status" value="1"/>
</dbReference>
<name>A0A7K3ME20_9ACTN</name>
<evidence type="ECO:0000313" key="2">
    <source>
        <dbReference type="Proteomes" id="UP000460435"/>
    </source>
</evidence>
<dbReference type="RefSeq" id="WP_162453413.1">
    <property type="nucleotide sequence ID" value="NZ_WLZY01000013.1"/>
</dbReference>
<evidence type="ECO:0000313" key="1">
    <source>
        <dbReference type="EMBL" id="NDL60658.1"/>
    </source>
</evidence>
<dbReference type="Gene3D" id="3.40.630.30">
    <property type="match status" value="1"/>
</dbReference>
<dbReference type="AlphaFoldDB" id="A0A7K3ME20"/>
<gene>
    <name evidence="1" type="ORF">F7O44_26630</name>
</gene>
<organism evidence="1 2">
    <name type="scientific">Phytoactinopolyspora mesophila</name>
    <dbReference type="NCBI Taxonomy" id="2650750"/>
    <lineage>
        <taxon>Bacteria</taxon>
        <taxon>Bacillati</taxon>
        <taxon>Actinomycetota</taxon>
        <taxon>Actinomycetes</taxon>
        <taxon>Jiangellales</taxon>
        <taxon>Jiangellaceae</taxon>
        <taxon>Phytoactinopolyspora</taxon>
    </lineage>
</organism>
<keyword evidence="1" id="KW-0808">Transferase</keyword>
<comment type="caution">
    <text evidence="1">The sequence shown here is derived from an EMBL/GenBank/DDBJ whole genome shotgun (WGS) entry which is preliminary data.</text>
</comment>
<dbReference type="EMBL" id="WLZY01000013">
    <property type="protein sequence ID" value="NDL60658.1"/>
    <property type="molecule type" value="Genomic_DNA"/>
</dbReference>
<keyword evidence="2" id="KW-1185">Reference proteome</keyword>
<sequence length="230" mass="25215">MYEIRDSWPEFMGHDKLANALLNQVSLVFPEYCVVATTDDNTLVARGRSIPFDAERAGRELFPDGGWDTVLQWGFADQRKGHRPTVACALDIVVDTAYLGQGLSHQMLGALRVAVAAQGHEALIAPVRPNAKHLQPGVPVKQYLADIRPDGLPADPWLRVHVRAGGTVIKPAPASMVIAGSLAQWREWTGLPFDHEGDIDVPGALVPVHCDLVHGYAVYVEPNVWVRHDL</sequence>